<dbReference type="PANTHER" id="PTHR30137:SF6">
    <property type="entry name" value="LUCIFERASE-LIKE MONOOXYGENASE"/>
    <property type="match status" value="1"/>
</dbReference>
<sequence length="340" mass="37660">MDQEQLSPIPFSVLDLAVVAEGKTPADAFAQSLDLAREAEKLGYKRFWMAEHHNMEHVASSATSVLLSYIAGGTTSIRVGSGGIMLPNHTPLIVAEQFGTLATLYPGRIDLGLGRAPGTDQTTALAIRRERFHAADSFPEDIRELQSFLSDDNSEARVRAFPGEGTNIPIFLLGSSTFSALLAADYGLPYAFASHFAPREFLRAVRLYRENFKPSEYLQTPYVMSCINVIAAPTDEEAEFLSSSMKLMFRGIVTGLRRPLQPPVKNIDDIWTEMEREAVYQMLAVSFIGGPESLRSGIQSFREQTGVDEVIVSSNIYDHQDRLRSYRLFAEVMKSFAGTT</sequence>
<dbReference type="NCBIfam" id="TIGR03558">
    <property type="entry name" value="oxido_grp_1"/>
    <property type="match status" value="1"/>
</dbReference>
<accession>A0A4R3KMJ4</accession>
<organism evidence="4 5">
    <name type="scientific">Anseongella ginsenosidimutans</name>
    <dbReference type="NCBI Taxonomy" id="496056"/>
    <lineage>
        <taxon>Bacteria</taxon>
        <taxon>Pseudomonadati</taxon>
        <taxon>Bacteroidota</taxon>
        <taxon>Sphingobacteriia</taxon>
        <taxon>Sphingobacteriales</taxon>
        <taxon>Sphingobacteriaceae</taxon>
        <taxon>Anseongella</taxon>
    </lineage>
</organism>
<dbReference type="InterPro" id="IPR019949">
    <property type="entry name" value="CmoO-like"/>
</dbReference>
<dbReference type="Gene3D" id="3.20.20.30">
    <property type="entry name" value="Luciferase-like domain"/>
    <property type="match status" value="1"/>
</dbReference>
<dbReference type="RefSeq" id="WP_132130245.1">
    <property type="nucleotide sequence ID" value="NZ_CP042432.1"/>
</dbReference>
<reference evidence="4 5" key="1">
    <citation type="submission" date="2019-03" db="EMBL/GenBank/DDBJ databases">
        <title>Genomic Encyclopedia of Type Strains, Phase IV (KMG-IV): sequencing the most valuable type-strain genomes for metagenomic binning, comparative biology and taxonomic classification.</title>
        <authorList>
            <person name="Goeker M."/>
        </authorList>
    </citation>
    <scope>NUCLEOTIDE SEQUENCE [LARGE SCALE GENOMIC DNA]</scope>
    <source>
        <strain evidence="4 5">DSM 21100</strain>
    </source>
</reference>
<evidence type="ECO:0000313" key="4">
    <source>
        <dbReference type="EMBL" id="TCS85535.1"/>
    </source>
</evidence>
<protein>
    <recommendedName>
        <fullName evidence="2">Luciferase-like monooxygenase</fullName>
    </recommendedName>
</protein>
<gene>
    <name evidence="4" type="ORF">EDD80_112110</name>
</gene>
<feature type="domain" description="Luciferase-like" evidence="3">
    <location>
        <begin position="11"/>
        <end position="308"/>
    </location>
</feature>
<comment type="caution">
    <text evidence="4">The sequence shown here is derived from an EMBL/GenBank/DDBJ whole genome shotgun (WGS) entry which is preliminary data.</text>
</comment>
<dbReference type="GO" id="GO:0016705">
    <property type="term" value="F:oxidoreductase activity, acting on paired donors, with incorporation or reduction of molecular oxygen"/>
    <property type="evidence" value="ECO:0007669"/>
    <property type="project" value="InterPro"/>
</dbReference>
<dbReference type="CDD" id="cd00347">
    <property type="entry name" value="Flavin_utilizing_monoxygenases"/>
    <property type="match status" value="2"/>
</dbReference>
<evidence type="ECO:0000313" key="5">
    <source>
        <dbReference type="Proteomes" id="UP000295807"/>
    </source>
</evidence>
<name>A0A4R3KMJ4_9SPHI</name>
<dbReference type="InterPro" id="IPR011251">
    <property type="entry name" value="Luciferase-like_dom"/>
</dbReference>
<dbReference type="AlphaFoldDB" id="A0A4R3KMJ4"/>
<evidence type="ECO:0000256" key="1">
    <source>
        <dbReference type="ARBA" id="ARBA00007789"/>
    </source>
</evidence>
<keyword evidence="5" id="KW-1185">Reference proteome</keyword>
<proteinExistence type="predicted"/>
<dbReference type="EMBL" id="SMAD01000012">
    <property type="protein sequence ID" value="TCS85535.1"/>
    <property type="molecule type" value="Genomic_DNA"/>
</dbReference>
<dbReference type="Pfam" id="PF00296">
    <property type="entry name" value="Bac_luciferase"/>
    <property type="match status" value="1"/>
</dbReference>
<dbReference type="OrthoDB" id="9780518at2"/>
<comment type="similarity">
    <text evidence="1">To bacterial alkanal monooxygenase alpha and beta chains.</text>
</comment>
<evidence type="ECO:0000256" key="2">
    <source>
        <dbReference type="ARBA" id="ARBA00074555"/>
    </source>
</evidence>
<dbReference type="GO" id="GO:0005829">
    <property type="term" value="C:cytosol"/>
    <property type="evidence" value="ECO:0007669"/>
    <property type="project" value="TreeGrafter"/>
</dbReference>
<dbReference type="PANTHER" id="PTHR30137">
    <property type="entry name" value="LUCIFERASE-LIKE MONOOXYGENASE"/>
    <property type="match status" value="1"/>
</dbReference>
<dbReference type="InterPro" id="IPR036661">
    <property type="entry name" value="Luciferase-like_sf"/>
</dbReference>
<dbReference type="SUPFAM" id="SSF51679">
    <property type="entry name" value="Bacterial luciferase-like"/>
    <property type="match status" value="1"/>
</dbReference>
<dbReference type="InterPro" id="IPR050766">
    <property type="entry name" value="Bact_Lucif_Oxidored"/>
</dbReference>
<dbReference type="FunFam" id="3.20.20.30:FF:000002">
    <property type="entry name" value="LLM class flavin-dependent oxidoreductase"/>
    <property type="match status" value="1"/>
</dbReference>
<evidence type="ECO:0000259" key="3">
    <source>
        <dbReference type="Pfam" id="PF00296"/>
    </source>
</evidence>
<dbReference type="Proteomes" id="UP000295807">
    <property type="component" value="Unassembled WGS sequence"/>
</dbReference>